<sequence>MTLDEALARPTISVVDAGRLFFGISRNSAYAAAKRGDFETIEIGGRLMVPVAPLAAKLGLKASIGSA</sequence>
<proteinExistence type="predicted"/>
<evidence type="ECO:0000313" key="1">
    <source>
        <dbReference type="EMBL" id="MBB4064748.1"/>
    </source>
</evidence>
<comment type="caution">
    <text evidence="1">The sequence shown here is derived from an EMBL/GenBank/DDBJ whole genome shotgun (WGS) entry which is preliminary data.</text>
</comment>
<protein>
    <recommendedName>
        <fullName evidence="3">Helix-turn-helix domain-containing protein</fullName>
    </recommendedName>
</protein>
<gene>
    <name evidence="1" type="ORF">GGR23_001935</name>
</gene>
<evidence type="ECO:0008006" key="3">
    <source>
        <dbReference type="Google" id="ProtNLM"/>
    </source>
</evidence>
<organism evidence="1 2">
    <name type="scientific">Gellertiella hungarica</name>
    <dbReference type="NCBI Taxonomy" id="1572859"/>
    <lineage>
        <taxon>Bacteria</taxon>
        <taxon>Pseudomonadati</taxon>
        <taxon>Pseudomonadota</taxon>
        <taxon>Alphaproteobacteria</taxon>
        <taxon>Hyphomicrobiales</taxon>
        <taxon>Rhizobiaceae</taxon>
        <taxon>Gellertiella</taxon>
    </lineage>
</organism>
<dbReference type="Proteomes" id="UP000528286">
    <property type="component" value="Unassembled WGS sequence"/>
</dbReference>
<name>A0A7W6NKC9_9HYPH</name>
<keyword evidence="2" id="KW-1185">Reference proteome</keyword>
<dbReference type="EMBL" id="JACIEZ010000003">
    <property type="protein sequence ID" value="MBB4064748.1"/>
    <property type="molecule type" value="Genomic_DNA"/>
</dbReference>
<accession>A0A7W6NKC9</accession>
<dbReference type="AlphaFoldDB" id="A0A7W6NKC9"/>
<evidence type="ECO:0000313" key="2">
    <source>
        <dbReference type="Proteomes" id="UP000528286"/>
    </source>
</evidence>
<dbReference type="RefSeq" id="WP_183366026.1">
    <property type="nucleotide sequence ID" value="NZ_JACIEZ010000003.1"/>
</dbReference>
<reference evidence="1 2" key="1">
    <citation type="submission" date="2020-08" db="EMBL/GenBank/DDBJ databases">
        <title>Genomic Encyclopedia of Type Strains, Phase IV (KMG-IV): sequencing the most valuable type-strain genomes for metagenomic binning, comparative biology and taxonomic classification.</title>
        <authorList>
            <person name="Goeker M."/>
        </authorList>
    </citation>
    <scope>NUCLEOTIDE SEQUENCE [LARGE SCALE GENOMIC DNA]</scope>
    <source>
        <strain evidence="1 2">DSM 29853</strain>
    </source>
</reference>